<organism evidence="1 2">
    <name type="scientific">Aeromonas veronii</name>
    <dbReference type="NCBI Taxonomy" id="654"/>
    <lineage>
        <taxon>Bacteria</taxon>
        <taxon>Pseudomonadati</taxon>
        <taxon>Pseudomonadota</taxon>
        <taxon>Gammaproteobacteria</taxon>
        <taxon>Aeromonadales</taxon>
        <taxon>Aeromonadaceae</taxon>
        <taxon>Aeromonas</taxon>
    </lineage>
</organism>
<accession>A0AAN1QBW5</accession>
<dbReference type="AlphaFoldDB" id="A0AAN1QBW5"/>
<name>A0AAN1QBW5_AERVE</name>
<dbReference type="Proteomes" id="UP000267614">
    <property type="component" value="Chromosome"/>
</dbReference>
<gene>
    <name evidence="1" type="ORF">EFI48_04860</name>
</gene>
<sequence>MITHPPPQIPMETLRRKLKNFNKIELLPKMRSLLGNTSSWLVLQSFHPPMAGFFFRQTFALLHRHNMAATKKGPKPL</sequence>
<reference evidence="1 2" key="1">
    <citation type="submission" date="2018-11" db="EMBL/GenBank/DDBJ databases">
        <title>Complete genome sequence of multidrug-resistant Aeromonas veronii strain MS-18-37.</title>
        <authorList>
            <person name="Abdelhamed H."/>
            <person name="Lawrence M."/>
            <person name="Waldbieser G."/>
        </authorList>
    </citation>
    <scope>NUCLEOTIDE SEQUENCE [LARGE SCALE GENOMIC DNA]</scope>
    <source>
        <strain evidence="1 2">MS-18-37</strain>
    </source>
</reference>
<evidence type="ECO:0000313" key="1">
    <source>
        <dbReference type="EMBL" id="AYV36197.1"/>
    </source>
</evidence>
<proteinExistence type="predicted"/>
<protein>
    <submittedName>
        <fullName evidence="1">Uncharacterized protein</fullName>
    </submittedName>
</protein>
<evidence type="ECO:0000313" key="2">
    <source>
        <dbReference type="Proteomes" id="UP000267614"/>
    </source>
</evidence>
<dbReference type="EMBL" id="CP033604">
    <property type="protein sequence ID" value="AYV36197.1"/>
    <property type="molecule type" value="Genomic_DNA"/>
</dbReference>